<sequence>MCAYAGASGGGELVVGVFVFQIRGIFSCRFGCISSSASASLSSSMTKPTPPSASRAEESSSASISSRTAQTARQSFLATNALGDKRGSRLKGSALHPKGLEDVVARVNIWASKSLWY</sequence>
<feature type="region of interest" description="Disordered" evidence="1">
    <location>
        <begin position="37"/>
        <end position="72"/>
    </location>
</feature>
<evidence type="ECO:0000313" key="3">
    <source>
        <dbReference type="Proteomes" id="UP000076532"/>
    </source>
</evidence>
<evidence type="ECO:0000313" key="2">
    <source>
        <dbReference type="EMBL" id="KZP09925.1"/>
    </source>
</evidence>
<feature type="compositionally biased region" description="Low complexity" evidence="1">
    <location>
        <begin position="59"/>
        <end position="72"/>
    </location>
</feature>
<proteinExistence type="predicted"/>
<reference evidence="2 3" key="1">
    <citation type="journal article" date="2016" name="Mol. Biol. Evol.">
        <title>Comparative Genomics of Early-Diverging Mushroom-Forming Fungi Provides Insights into the Origins of Lignocellulose Decay Capabilities.</title>
        <authorList>
            <person name="Nagy L.G."/>
            <person name="Riley R."/>
            <person name="Tritt A."/>
            <person name="Adam C."/>
            <person name="Daum C."/>
            <person name="Floudas D."/>
            <person name="Sun H."/>
            <person name="Yadav J.S."/>
            <person name="Pangilinan J."/>
            <person name="Larsson K.H."/>
            <person name="Matsuura K."/>
            <person name="Barry K."/>
            <person name="Labutti K."/>
            <person name="Kuo R."/>
            <person name="Ohm R.A."/>
            <person name="Bhattacharya S.S."/>
            <person name="Shirouzu T."/>
            <person name="Yoshinaga Y."/>
            <person name="Martin F.M."/>
            <person name="Grigoriev I.V."/>
            <person name="Hibbett D.S."/>
        </authorList>
    </citation>
    <scope>NUCLEOTIDE SEQUENCE [LARGE SCALE GENOMIC DNA]</scope>
    <source>
        <strain evidence="2 3">CBS 109695</strain>
    </source>
</reference>
<organism evidence="2 3">
    <name type="scientific">Athelia psychrophila</name>
    <dbReference type="NCBI Taxonomy" id="1759441"/>
    <lineage>
        <taxon>Eukaryota</taxon>
        <taxon>Fungi</taxon>
        <taxon>Dikarya</taxon>
        <taxon>Basidiomycota</taxon>
        <taxon>Agaricomycotina</taxon>
        <taxon>Agaricomycetes</taxon>
        <taxon>Agaricomycetidae</taxon>
        <taxon>Atheliales</taxon>
        <taxon>Atheliaceae</taxon>
        <taxon>Athelia</taxon>
    </lineage>
</organism>
<dbReference type="AlphaFoldDB" id="A0A165YUD5"/>
<dbReference type="EMBL" id="KV417690">
    <property type="protein sequence ID" value="KZP09925.1"/>
    <property type="molecule type" value="Genomic_DNA"/>
</dbReference>
<keyword evidence="3" id="KW-1185">Reference proteome</keyword>
<gene>
    <name evidence="2" type="ORF">FIBSPDRAFT_228901</name>
</gene>
<protein>
    <submittedName>
        <fullName evidence="2">Uncharacterized protein</fullName>
    </submittedName>
</protein>
<accession>A0A165YUD5</accession>
<dbReference type="Proteomes" id="UP000076532">
    <property type="component" value="Unassembled WGS sequence"/>
</dbReference>
<evidence type="ECO:0000256" key="1">
    <source>
        <dbReference type="SAM" id="MobiDB-lite"/>
    </source>
</evidence>
<name>A0A165YUD5_9AGAM</name>